<sequence>MDLNDFIKSIERRYKIDFKTLPQWKQLIKKLNFVEMDYSRKLHEVKLRKLFIVNKLYTENMRRTPFELTEKLARTANFWHKSRLTSRQTSENQTLNTKKDVHPVPSIQDSKDSVRKNNDPLSEQEALLHELVFMDVDKDTNNLPLIISNQHKLLSPLNSQDSDLSYHTLESISLHKKTKTNQTECHFVHFNGVKCDPKKIIIRDSTSEEQTIEFTLKNISNDCCKVMFENIVNPRFFMNAKVFPPVTIKLYPGLSFVFNFNFNLLQNKVDFSTDLFFRILSKVSKGAQLSRLCIPICTKFFDPISLSVSNVVYIPPVYKWHLNSKFGYPSGIITIEVKNDNECYFRLINRKKDLARDPSHTSVDTVANSESVIDRIEDDNLINDTSTWSTTKLLANKNYNDAEKINNFIKFIINDIIEASLDTFLFDLRCNHLPPKSIKKIKVTFHKSEHTGFHQTYCDIEFRCIDNGEIIETRTVKIFAEVLPHPLKISPVILDMSNSPVVHGMYKDHFVLTNTHKIYCVKIQIKPLAIMRKLLTITPMTITILPESSIKFQVTMCSSDNASELDDEVKDMVHFTFKIIATGVKSIYDGIPPIYYEIIAPCALQFHEAKKNKVNVKI</sequence>
<accession>A0A8S3Y1G8</accession>
<organism evidence="2 3">
    <name type="scientific">Parnassius apollo</name>
    <name type="common">Apollo butterfly</name>
    <name type="synonym">Papilio apollo</name>
    <dbReference type="NCBI Taxonomy" id="110799"/>
    <lineage>
        <taxon>Eukaryota</taxon>
        <taxon>Metazoa</taxon>
        <taxon>Ecdysozoa</taxon>
        <taxon>Arthropoda</taxon>
        <taxon>Hexapoda</taxon>
        <taxon>Insecta</taxon>
        <taxon>Pterygota</taxon>
        <taxon>Neoptera</taxon>
        <taxon>Endopterygota</taxon>
        <taxon>Lepidoptera</taxon>
        <taxon>Glossata</taxon>
        <taxon>Ditrysia</taxon>
        <taxon>Papilionoidea</taxon>
        <taxon>Papilionidae</taxon>
        <taxon>Parnassiinae</taxon>
        <taxon>Parnassini</taxon>
        <taxon>Parnassius</taxon>
        <taxon>Parnassius</taxon>
    </lineage>
</organism>
<evidence type="ECO:0000256" key="1">
    <source>
        <dbReference type="SAM" id="MobiDB-lite"/>
    </source>
</evidence>
<reference evidence="2" key="1">
    <citation type="submission" date="2021-04" db="EMBL/GenBank/DDBJ databases">
        <authorList>
            <person name="Tunstrom K."/>
        </authorList>
    </citation>
    <scope>NUCLEOTIDE SEQUENCE</scope>
</reference>
<dbReference type="OrthoDB" id="7469265at2759"/>
<evidence type="ECO:0000313" key="2">
    <source>
        <dbReference type="EMBL" id="CAG5049292.1"/>
    </source>
</evidence>
<feature type="compositionally biased region" description="Basic and acidic residues" evidence="1">
    <location>
        <begin position="109"/>
        <end position="118"/>
    </location>
</feature>
<protein>
    <submittedName>
        <fullName evidence="2">(apollo) hypothetical protein</fullName>
    </submittedName>
</protein>
<gene>
    <name evidence="2" type="ORF">PAPOLLO_LOCUS24460</name>
</gene>
<feature type="region of interest" description="Disordered" evidence="1">
    <location>
        <begin position="83"/>
        <end position="119"/>
    </location>
</feature>
<feature type="compositionally biased region" description="Polar residues" evidence="1">
    <location>
        <begin position="85"/>
        <end position="96"/>
    </location>
</feature>
<evidence type="ECO:0000313" key="3">
    <source>
        <dbReference type="Proteomes" id="UP000691718"/>
    </source>
</evidence>
<dbReference type="AlphaFoldDB" id="A0A8S3Y1G8"/>
<comment type="caution">
    <text evidence="2">The sequence shown here is derived from an EMBL/GenBank/DDBJ whole genome shotgun (WGS) entry which is preliminary data.</text>
</comment>
<keyword evidence="3" id="KW-1185">Reference proteome</keyword>
<dbReference type="Proteomes" id="UP000691718">
    <property type="component" value="Unassembled WGS sequence"/>
</dbReference>
<proteinExistence type="predicted"/>
<name>A0A8S3Y1G8_PARAO</name>
<dbReference type="EMBL" id="CAJQZP010001468">
    <property type="protein sequence ID" value="CAG5049292.1"/>
    <property type="molecule type" value="Genomic_DNA"/>
</dbReference>